<comment type="caution">
    <text evidence="2">The sequence shown here is derived from an EMBL/GenBank/DDBJ whole genome shotgun (WGS) entry which is preliminary data.</text>
</comment>
<dbReference type="Proteomes" id="UP001057375">
    <property type="component" value="Unassembled WGS sequence"/>
</dbReference>
<gene>
    <name evidence="2" type="ORF">ADUPG1_011914</name>
</gene>
<evidence type="ECO:0000313" key="2">
    <source>
        <dbReference type="EMBL" id="GKT21494.1"/>
    </source>
</evidence>
<organism evidence="2 3">
    <name type="scientific">Aduncisulcus paluster</name>
    <dbReference type="NCBI Taxonomy" id="2918883"/>
    <lineage>
        <taxon>Eukaryota</taxon>
        <taxon>Metamonada</taxon>
        <taxon>Carpediemonas-like organisms</taxon>
        <taxon>Aduncisulcus</taxon>
    </lineage>
</organism>
<sequence>MSVYSRLKADYTTKPAKPNIIRLSVQDLEVVIGRAGLQGFMPITLPFIISDNGKWFGFERMVISLPSGQEYIKYVYIKTFSGHACPEYLHINVHTTDNPVVTKYFQINKVSGWCRLAIWTDNVRKLELVCERDYSDAGFMLLYQVIVSRKSEEEKQADLEIARRKERDIQMKKAAAAAAFAAAKAFSLANPNSSGSIPDFSLEQFSSLLFASTGGIPDNTSSSSSSSVGPSKTTLGDSSEFKP</sequence>
<name>A0ABQ5JZX1_9EUKA</name>
<feature type="compositionally biased region" description="Polar residues" evidence="1">
    <location>
        <begin position="228"/>
        <end position="237"/>
    </location>
</feature>
<accession>A0ABQ5JZX1</accession>
<reference evidence="2" key="1">
    <citation type="submission" date="2022-03" db="EMBL/GenBank/DDBJ databases">
        <title>Draft genome sequence of Aduncisulcus paluster, a free-living microaerophilic Fornicata.</title>
        <authorList>
            <person name="Yuyama I."/>
            <person name="Kume K."/>
            <person name="Tamura T."/>
            <person name="Inagaki Y."/>
            <person name="Hashimoto T."/>
        </authorList>
    </citation>
    <scope>NUCLEOTIDE SEQUENCE</scope>
    <source>
        <strain evidence="2">NY0171</strain>
    </source>
</reference>
<evidence type="ECO:0000313" key="3">
    <source>
        <dbReference type="Proteomes" id="UP001057375"/>
    </source>
</evidence>
<protein>
    <submittedName>
        <fullName evidence="2">Uncharacterized protein</fullName>
    </submittedName>
</protein>
<feature type="non-terminal residue" evidence="2">
    <location>
        <position position="243"/>
    </location>
</feature>
<feature type="region of interest" description="Disordered" evidence="1">
    <location>
        <begin position="217"/>
        <end position="243"/>
    </location>
</feature>
<proteinExistence type="predicted"/>
<keyword evidence="3" id="KW-1185">Reference proteome</keyword>
<evidence type="ECO:0000256" key="1">
    <source>
        <dbReference type="SAM" id="MobiDB-lite"/>
    </source>
</evidence>
<dbReference type="EMBL" id="BQXS01012322">
    <property type="protein sequence ID" value="GKT21494.1"/>
    <property type="molecule type" value="Genomic_DNA"/>
</dbReference>